<gene>
    <name evidence="1" type="ORF">TIFTF001_049331</name>
</gene>
<reference evidence="1" key="1">
    <citation type="submission" date="2023-07" db="EMBL/GenBank/DDBJ databases">
        <title>draft genome sequence of fig (Ficus carica).</title>
        <authorList>
            <person name="Takahashi T."/>
            <person name="Nishimura K."/>
        </authorList>
    </citation>
    <scope>NUCLEOTIDE SEQUENCE</scope>
</reference>
<name>A0AA87ZGE0_FICCA</name>
<comment type="caution">
    <text evidence="1">The sequence shown here is derived from an EMBL/GenBank/DDBJ whole genome shotgun (WGS) entry which is preliminary data.</text>
</comment>
<dbReference type="AlphaFoldDB" id="A0AA87ZGE0"/>
<organism evidence="1 2">
    <name type="scientific">Ficus carica</name>
    <name type="common">Common fig</name>
    <dbReference type="NCBI Taxonomy" id="3494"/>
    <lineage>
        <taxon>Eukaryota</taxon>
        <taxon>Viridiplantae</taxon>
        <taxon>Streptophyta</taxon>
        <taxon>Embryophyta</taxon>
        <taxon>Tracheophyta</taxon>
        <taxon>Spermatophyta</taxon>
        <taxon>Magnoliopsida</taxon>
        <taxon>eudicotyledons</taxon>
        <taxon>Gunneridae</taxon>
        <taxon>Pentapetalae</taxon>
        <taxon>rosids</taxon>
        <taxon>fabids</taxon>
        <taxon>Rosales</taxon>
        <taxon>Moraceae</taxon>
        <taxon>Ficeae</taxon>
        <taxon>Ficus</taxon>
    </lineage>
</organism>
<evidence type="ECO:0000313" key="1">
    <source>
        <dbReference type="EMBL" id="GMN26986.1"/>
    </source>
</evidence>
<evidence type="ECO:0000313" key="2">
    <source>
        <dbReference type="Proteomes" id="UP001187192"/>
    </source>
</evidence>
<sequence>MRLQFPRFLLKPEPDRAQDPCTARIDSTRNLNVLKAELGNRKILYRISGNNTEKEYSTQQCPGRIKLDIGHREHKQGKYNSAYGIGFVVYTCLRNVMENAMLCAMVTSLPATVDARWRGVAWKTVKCGKISRYAF</sequence>
<keyword evidence="2" id="KW-1185">Reference proteome</keyword>
<accession>A0AA87ZGE0</accession>
<protein>
    <submittedName>
        <fullName evidence="1">Uncharacterized protein</fullName>
    </submittedName>
</protein>
<dbReference type="Proteomes" id="UP001187192">
    <property type="component" value="Unassembled WGS sequence"/>
</dbReference>
<dbReference type="EMBL" id="BTGU01007032">
    <property type="protein sequence ID" value="GMN26986.1"/>
    <property type="molecule type" value="Genomic_DNA"/>
</dbReference>
<proteinExistence type="predicted"/>